<feature type="region of interest" description="Disordered" evidence="1">
    <location>
        <begin position="752"/>
        <end position="795"/>
    </location>
</feature>
<dbReference type="STRING" id="1220924.W2SEG0"/>
<feature type="signal peptide" evidence="2">
    <location>
        <begin position="1"/>
        <end position="20"/>
    </location>
</feature>
<dbReference type="RefSeq" id="XP_008711833.1">
    <property type="nucleotide sequence ID" value="XM_008713611.1"/>
</dbReference>
<dbReference type="VEuPathDB" id="FungiDB:HMPREF1541_01311"/>
<evidence type="ECO:0000256" key="1">
    <source>
        <dbReference type="SAM" id="MobiDB-lite"/>
    </source>
</evidence>
<feature type="chain" id="PRO_5004824546" description="F-box domain-containing protein" evidence="2">
    <location>
        <begin position="21"/>
        <end position="942"/>
    </location>
</feature>
<dbReference type="InterPro" id="IPR001810">
    <property type="entry name" value="F-box_dom"/>
</dbReference>
<feature type="compositionally biased region" description="Basic residues" evidence="1">
    <location>
        <begin position="889"/>
        <end position="904"/>
    </location>
</feature>
<evidence type="ECO:0000313" key="5">
    <source>
        <dbReference type="Proteomes" id="UP000030752"/>
    </source>
</evidence>
<feature type="region of interest" description="Disordered" evidence="1">
    <location>
        <begin position="855"/>
        <end position="910"/>
    </location>
</feature>
<feature type="compositionally biased region" description="Basic and acidic residues" evidence="1">
    <location>
        <begin position="770"/>
        <end position="782"/>
    </location>
</feature>
<reference evidence="4 5" key="1">
    <citation type="submission" date="2013-03" db="EMBL/GenBank/DDBJ databases">
        <title>The Genome Sequence of Phialophora europaea CBS 101466.</title>
        <authorList>
            <consortium name="The Broad Institute Genomics Platform"/>
            <person name="Cuomo C."/>
            <person name="de Hoog S."/>
            <person name="Gorbushina A."/>
            <person name="Walker B."/>
            <person name="Young S.K."/>
            <person name="Zeng Q."/>
            <person name="Gargeya S."/>
            <person name="Fitzgerald M."/>
            <person name="Haas B."/>
            <person name="Abouelleil A."/>
            <person name="Allen A.W."/>
            <person name="Alvarado L."/>
            <person name="Arachchi H.M."/>
            <person name="Berlin A.M."/>
            <person name="Chapman S.B."/>
            <person name="Gainer-Dewar J."/>
            <person name="Goldberg J."/>
            <person name="Griggs A."/>
            <person name="Gujja S."/>
            <person name="Hansen M."/>
            <person name="Howarth C."/>
            <person name="Imamovic A."/>
            <person name="Ireland A."/>
            <person name="Larimer J."/>
            <person name="McCowan C."/>
            <person name="Murphy C."/>
            <person name="Pearson M."/>
            <person name="Poon T.W."/>
            <person name="Priest M."/>
            <person name="Roberts A."/>
            <person name="Saif S."/>
            <person name="Shea T."/>
            <person name="Sisk P."/>
            <person name="Sykes S."/>
            <person name="Wortman J."/>
            <person name="Nusbaum C."/>
            <person name="Birren B."/>
        </authorList>
    </citation>
    <scope>NUCLEOTIDE SEQUENCE [LARGE SCALE GENOMIC DNA]</scope>
    <source>
        <strain evidence="4 5">CBS 101466</strain>
    </source>
</reference>
<feature type="region of interest" description="Disordered" evidence="1">
    <location>
        <begin position="183"/>
        <end position="221"/>
    </location>
</feature>
<evidence type="ECO:0000256" key="2">
    <source>
        <dbReference type="SAM" id="SignalP"/>
    </source>
</evidence>
<name>W2SEG0_CYPE1</name>
<dbReference type="PROSITE" id="PS50181">
    <property type="entry name" value="FBOX"/>
    <property type="match status" value="1"/>
</dbReference>
<evidence type="ECO:0000259" key="3">
    <source>
        <dbReference type="PROSITE" id="PS50181"/>
    </source>
</evidence>
<dbReference type="OrthoDB" id="6058203at2759"/>
<dbReference type="SUPFAM" id="SSF81383">
    <property type="entry name" value="F-box domain"/>
    <property type="match status" value="1"/>
</dbReference>
<dbReference type="GeneID" id="19968650"/>
<feature type="compositionally biased region" description="Acidic residues" evidence="1">
    <location>
        <begin position="669"/>
        <end position="689"/>
    </location>
</feature>
<feature type="region of interest" description="Disordered" evidence="1">
    <location>
        <begin position="662"/>
        <end position="719"/>
    </location>
</feature>
<accession>W2SEG0</accession>
<proteinExistence type="predicted"/>
<feature type="region of interest" description="Disordered" evidence="1">
    <location>
        <begin position="569"/>
        <end position="600"/>
    </location>
</feature>
<evidence type="ECO:0000313" key="4">
    <source>
        <dbReference type="EMBL" id="ETN47121.1"/>
    </source>
</evidence>
<gene>
    <name evidence="4" type="ORF">HMPREF1541_01311</name>
</gene>
<sequence length="942" mass="103684">MTPSRSLLSLPLELLSYVFLHLSTESFVQIIWTCKQLFNLASQSRDAVLLHLNNVPGIKLGLSTHMLTTPELFLILRQRASANLYGAAIHADCKDVRLRTGTLDASASCLRNAQDYFNVSLALKESLKIRHWSVNCRMLKEHIPSPYADGTGKILQVVQGKHTVSVLYKWIPDETPDEIACQASPTLRPQPSHLGTRRNTIGRGSDHSSVPVTEETLSKQKGSRSGVQYHLVHYNAYNSDRPEFFIIFPPSPDGARLDWKDSESFGEQDPIPAHLAVHSRLKCVIIWDLLPQNSKPPYLDRRTSVVISYVADNLPVATAGVYTTKILYPLRKPANINMMNIDDDDDNGAQDSQVWEENHKYLKSCRARASAFSDNGNRLKLYSAGSLAPYAAIPTPNSYMPHREDPSQDSSWRLHNRFLTARAIFRADAPFYGTHRYGSSSSEDDAVPECTLSYLFLAWRAYETASPALDRENETLYIAQSSTSVDSDDCEHHISPDLPIAAGGNYTRRIVARLCGLAEHWAPTTMTALDTMCVSKKGTRIAIAVWNKILVYALDPAIFVEPWAGEVTHSEDGSDNGHGSDDESVFSTHSDSDNSNAQSSIDAPPIIEIIDPFRLKISSKAMIKATEYYTLVDDPDFGEIVELWPVVLESPGGVVARKMMWGNSTKDDEAGEDGSEETDEGEEEDEEEGDNRSSENNDTVSEASVRTSRPSKSSPAALNANAATAGDNGAATHSVPADDVVSDLDDMHLASATEDNEDDDADLRIYPTDFHPDRRREAREQLAKLASSRDASAKAPSMAIANIGVNINSDDDDDNVEDVPLNDPSLAGNGSVAAFTAGAAERPSLSRNEIPAAAISMSPVADRNNDNTAAATESDADWSSGKPSEFPRRSRNKGKRPLRPRRKRRTEDELVVLTDRGLQVWDLGARAKGRRGRRWLLDEPGG</sequence>
<dbReference type="eggNOG" id="ENOG502RV2H">
    <property type="taxonomic scope" value="Eukaryota"/>
</dbReference>
<dbReference type="Proteomes" id="UP000030752">
    <property type="component" value="Unassembled WGS sequence"/>
</dbReference>
<dbReference type="InParanoid" id="W2SEG0"/>
<dbReference type="EMBL" id="KB822711">
    <property type="protein sequence ID" value="ETN47121.1"/>
    <property type="molecule type" value="Genomic_DNA"/>
</dbReference>
<feature type="compositionally biased region" description="Polar residues" evidence="1">
    <location>
        <begin position="699"/>
        <end position="714"/>
    </location>
</feature>
<keyword evidence="2" id="KW-0732">Signal</keyword>
<feature type="domain" description="F-box" evidence="3">
    <location>
        <begin position="4"/>
        <end position="52"/>
    </location>
</feature>
<keyword evidence="5" id="KW-1185">Reference proteome</keyword>
<organism evidence="4 5">
    <name type="scientific">Cyphellophora europaea (strain CBS 101466)</name>
    <name type="common">Phialophora europaea</name>
    <dbReference type="NCBI Taxonomy" id="1220924"/>
    <lineage>
        <taxon>Eukaryota</taxon>
        <taxon>Fungi</taxon>
        <taxon>Dikarya</taxon>
        <taxon>Ascomycota</taxon>
        <taxon>Pezizomycotina</taxon>
        <taxon>Eurotiomycetes</taxon>
        <taxon>Chaetothyriomycetidae</taxon>
        <taxon>Chaetothyriales</taxon>
        <taxon>Cyphellophoraceae</taxon>
        <taxon>Cyphellophora</taxon>
    </lineage>
</organism>
<dbReference type="AlphaFoldDB" id="W2SEG0"/>
<dbReference type="InterPro" id="IPR036047">
    <property type="entry name" value="F-box-like_dom_sf"/>
</dbReference>
<feature type="compositionally biased region" description="Polar residues" evidence="1">
    <location>
        <begin position="585"/>
        <end position="600"/>
    </location>
</feature>
<dbReference type="HOGENOM" id="CLU_284537_0_0_1"/>
<protein>
    <recommendedName>
        <fullName evidence="3">F-box domain-containing protein</fullName>
    </recommendedName>
</protein>